<feature type="transmembrane region" description="Helical" evidence="1">
    <location>
        <begin position="266"/>
        <end position="287"/>
    </location>
</feature>
<reference evidence="2 3" key="1">
    <citation type="journal article" date="2021" name="Microb. Ecol.">
        <title>Candidatus Mesenet longicola: Novel Endosymbionts of Brontispa longissima that Induce Cytoplasmic Incompatibility.</title>
        <authorList>
            <person name="Takano S."/>
            <person name="Gotoh Y."/>
            <person name="Hayashi T."/>
        </authorList>
    </citation>
    <scope>NUCLEOTIDE SEQUENCE [LARGE SCALE GENOMIC DNA]</scope>
    <source>
        <strain evidence="2">L5</strain>
    </source>
</reference>
<organism evidence="2 3">
    <name type="scientific">Candidatus Mesenet longicola</name>
    <dbReference type="NCBI Taxonomy" id="1892558"/>
    <lineage>
        <taxon>Bacteria</taxon>
        <taxon>Pseudomonadati</taxon>
        <taxon>Pseudomonadota</taxon>
        <taxon>Alphaproteobacteria</taxon>
        <taxon>Rickettsiales</taxon>
        <taxon>Anaplasmataceae</taxon>
        <taxon>Candidatus Mesenet</taxon>
    </lineage>
</organism>
<gene>
    <name evidence="2" type="ORF">sL5_05230</name>
</gene>
<feature type="transmembrane region" description="Helical" evidence="1">
    <location>
        <begin position="83"/>
        <end position="110"/>
    </location>
</feature>
<dbReference type="AlphaFoldDB" id="A0A8J3HV85"/>
<evidence type="ECO:0000313" key="3">
    <source>
        <dbReference type="Proteomes" id="UP000637906"/>
    </source>
</evidence>
<evidence type="ECO:0000313" key="2">
    <source>
        <dbReference type="EMBL" id="GHM59530.1"/>
    </source>
</evidence>
<keyword evidence="1" id="KW-1133">Transmembrane helix</keyword>
<proteinExistence type="predicted"/>
<protein>
    <submittedName>
        <fullName evidence="2">Uncharacterized protein</fullName>
    </submittedName>
</protein>
<feature type="transmembrane region" description="Helical" evidence="1">
    <location>
        <begin position="203"/>
        <end position="231"/>
    </location>
</feature>
<keyword evidence="3" id="KW-1185">Reference proteome</keyword>
<feature type="transmembrane region" description="Helical" evidence="1">
    <location>
        <begin position="122"/>
        <end position="144"/>
    </location>
</feature>
<keyword evidence="1" id="KW-0472">Membrane</keyword>
<evidence type="ECO:0000256" key="1">
    <source>
        <dbReference type="SAM" id="Phobius"/>
    </source>
</evidence>
<name>A0A8J3HV85_9RICK</name>
<keyword evidence="1" id="KW-0812">Transmembrane</keyword>
<dbReference type="Proteomes" id="UP000637906">
    <property type="component" value="Unassembled WGS sequence"/>
</dbReference>
<dbReference type="EMBL" id="BNGU01000017">
    <property type="protein sequence ID" value="GHM59530.1"/>
    <property type="molecule type" value="Genomic_DNA"/>
</dbReference>
<sequence>MGGCCNKKSQADSDKKLGDKKRKNSALYFSHIKSSVFCAVKGHFIFQLALVSYINYSLRYLLLKQQNSNGALTEKYRHLKKSAAFSMIRNIIPFFEVAIIMPLVCFGIPRIPGVGDVLQDHMYLYCTLICITFMIAICFTVRALELREKLTKCFYKDYDSEKIKGSFKQDDIHYPIYEDGNLMFNFPDCSNYKGKQNASSRGYFILLTLLNLITLPLKLIQATTMLSLAIIEFGEAIFNFPFDILTCYNDKDKFAATKNGLKRSGYLFYGFIRNAIDITFFPVMVFVNSHYQKNMSSPFECLDNAVAELIGEVKSTCCNA</sequence>
<comment type="caution">
    <text evidence="2">The sequence shown here is derived from an EMBL/GenBank/DDBJ whole genome shotgun (WGS) entry which is preliminary data.</text>
</comment>
<accession>A0A8J3HV85</accession>